<keyword evidence="1" id="KW-0812">Transmembrane</keyword>
<sequence>MPARRQDFELNVNEIEYLALLWFASPSITASCTSIVLINATKMCKDMSVALSKASIKSHPGAEPHRIDAIWHKFGPLLAFTARFLS</sequence>
<dbReference type="STRING" id="266265.Bxe_A2868"/>
<evidence type="ECO:0000313" key="2">
    <source>
        <dbReference type="EMBL" id="ABE30105.1"/>
    </source>
</evidence>
<evidence type="ECO:0000313" key="3">
    <source>
        <dbReference type="Proteomes" id="UP000001817"/>
    </source>
</evidence>
<protein>
    <submittedName>
        <fullName evidence="2">Uncharacterized protein</fullName>
    </submittedName>
</protein>
<dbReference type="EMBL" id="CP000270">
    <property type="protein sequence ID" value="ABE30105.1"/>
    <property type="molecule type" value="Genomic_DNA"/>
</dbReference>
<proteinExistence type="predicted"/>
<dbReference type="PROSITE" id="PS51257">
    <property type="entry name" value="PROKAR_LIPOPROTEIN"/>
    <property type="match status" value="1"/>
</dbReference>
<keyword evidence="1" id="KW-0472">Membrane</keyword>
<keyword evidence="1" id="KW-1133">Transmembrane helix</keyword>
<gene>
    <name evidence="2" type="ORF">Bxe_A2868</name>
</gene>
<reference evidence="2 3" key="1">
    <citation type="journal article" date="2006" name="Proc. Natl. Acad. Sci. U.S.A.">
        <title>Burkholderia xenovorans LB400 harbors a multi-replicon, 9.73-Mbp genome shaped for versatility.</title>
        <authorList>
            <person name="Chain P.S."/>
            <person name="Denef V.J."/>
            <person name="Konstantinidis K.T."/>
            <person name="Vergez L.M."/>
            <person name="Agullo L."/>
            <person name="Reyes V.L."/>
            <person name="Hauser L."/>
            <person name="Cordova M."/>
            <person name="Gomez L."/>
            <person name="Gonzalez M."/>
            <person name="Land M."/>
            <person name="Lao V."/>
            <person name="Larimer F."/>
            <person name="LiPuma J.J."/>
            <person name="Mahenthiralingam E."/>
            <person name="Malfatti S.A."/>
            <person name="Marx C.J."/>
            <person name="Parnell J.J."/>
            <person name="Ramette A."/>
            <person name="Richardson P."/>
            <person name="Seeger M."/>
            <person name="Smith D."/>
            <person name="Spilker T."/>
            <person name="Sul W.J."/>
            <person name="Tsoi T.V."/>
            <person name="Ulrich L.E."/>
            <person name="Zhulin I.B."/>
            <person name="Tiedje J.M."/>
        </authorList>
    </citation>
    <scope>NUCLEOTIDE SEQUENCE [LARGE SCALE GENOMIC DNA]</scope>
    <source>
        <strain evidence="2 3">LB400</strain>
    </source>
</reference>
<evidence type="ECO:0000256" key="1">
    <source>
        <dbReference type="SAM" id="Phobius"/>
    </source>
</evidence>
<dbReference type="AlphaFoldDB" id="Q140Y4"/>
<accession>Q140Y4</accession>
<name>Q140Y4_PARXL</name>
<feature type="transmembrane region" description="Helical" evidence="1">
    <location>
        <begin position="20"/>
        <end position="38"/>
    </location>
</feature>
<keyword evidence="3" id="KW-1185">Reference proteome</keyword>
<organism evidence="2 3">
    <name type="scientific">Paraburkholderia xenovorans (strain LB400)</name>
    <dbReference type="NCBI Taxonomy" id="266265"/>
    <lineage>
        <taxon>Bacteria</taxon>
        <taxon>Pseudomonadati</taxon>
        <taxon>Pseudomonadota</taxon>
        <taxon>Betaproteobacteria</taxon>
        <taxon>Burkholderiales</taxon>
        <taxon>Burkholderiaceae</taxon>
        <taxon>Paraburkholderia</taxon>
    </lineage>
</organism>
<dbReference type="KEGG" id="bxe:Bxe_A2868"/>
<dbReference type="Proteomes" id="UP000001817">
    <property type="component" value="Chromosome 1"/>
</dbReference>